<evidence type="ECO:0000259" key="2">
    <source>
        <dbReference type="Pfam" id="PF00534"/>
    </source>
</evidence>
<keyword evidence="1 4" id="KW-0808">Transferase</keyword>
<dbReference type="InterPro" id="IPR028098">
    <property type="entry name" value="Glyco_trans_4-like_N"/>
</dbReference>
<dbReference type="SUPFAM" id="SSF53756">
    <property type="entry name" value="UDP-Glycosyltransferase/glycogen phosphorylase"/>
    <property type="match status" value="1"/>
</dbReference>
<gene>
    <name evidence="4" type="ORF">ENT66_02400</name>
</gene>
<accession>A0A7C4NTP4</accession>
<dbReference type="Pfam" id="PF13439">
    <property type="entry name" value="Glyco_transf_4"/>
    <property type="match status" value="1"/>
</dbReference>
<dbReference type="CDD" id="cd03809">
    <property type="entry name" value="GT4_MtfB-like"/>
    <property type="match status" value="1"/>
</dbReference>
<feature type="domain" description="Glycosyltransferase subfamily 4-like N-terminal" evidence="3">
    <location>
        <begin position="66"/>
        <end position="167"/>
    </location>
</feature>
<dbReference type="GO" id="GO:0016757">
    <property type="term" value="F:glycosyltransferase activity"/>
    <property type="evidence" value="ECO:0007669"/>
    <property type="project" value="InterPro"/>
</dbReference>
<name>A0A7C4NTP4_9BACT</name>
<dbReference type="EMBL" id="DSZN01000044">
    <property type="protein sequence ID" value="HGQ85242.1"/>
    <property type="molecule type" value="Genomic_DNA"/>
</dbReference>
<dbReference type="AlphaFoldDB" id="A0A7C4NTP4"/>
<sequence>MKIGILTISTPDGGGVYQYTLSLLEAVKFISHKFKFIQIRYPDFPKILEDDIIIYSNSSINLKIRQVVHVYFDLVFGNLAPKVDVDLIISPSITLLPFHMKKQYIVTIHDFQHEYYPEFFSFKEKISRKVVYKTGQKASLVICESNYVKQDVIRFLKVPDRKIKVLPAPPPRYIREVKISEDKLEQVREKYSLPSQYLFYPAQFWYHKNHIKLLESIKLIKSKYNISIPVIFVGSKKNNFENVMKKIHELGLSKQIKYLGYVPQEDMPYLYKLSTALVMPTLFESVSIPIWEAFYLGVPVVSSNVCALPEQVGDAGLLFDPNNIEDMAEKILTIWTNEELRIKLSQRGYERVKGLTIENYATQWRKILEEIINGKL</sequence>
<reference evidence="4" key="1">
    <citation type="journal article" date="2020" name="mSystems">
        <title>Genome- and Community-Level Interaction Insights into Carbon Utilization and Element Cycling Functions of Hydrothermarchaeota in Hydrothermal Sediment.</title>
        <authorList>
            <person name="Zhou Z."/>
            <person name="Liu Y."/>
            <person name="Xu W."/>
            <person name="Pan J."/>
            <person name="Luo Z.H."/>
            <person name="Li M."/>
        </authorList>
    </citation>
    <scope>NUCLEOTIDE SEQUENCE [LARGE SCALE GENOMIC DNA]</scope>
    <source>
        <strain evidence="4">SpSt-6</strain>
    </source>
</reference>
<protein>
    <submittedName>
        <fullName evidence="4">Glycosyltransferase family 1 protein</fullName>
    </submittedName>
</protein>
<evidence type="ECO:0000313" key="4">
    <source>
        <dbReference type="EMBL" id="HGQ85242.1"/>
    </source>
</evidence>
<evidence type="ECO:0000256" key="1">
    <source>
        <dbReference type="ARBA" id="ARBA00022679"/>
    </source>
</evidence>
<dbReference type="InterPro" id="IPR001296">
    <property type="entry name" value="Glyco_trans_1"/>
</dbReference>
<feature type="domain" description="Glycosyl transferase family 1" evidence="2">
    <location>
        <begin position="195"/>
        <end position="351"/>
    </location>
</feature>
<comment type="caution">
    <text evidence="4">The sequence shown here is derived from an EMBL/GenBank/DDBJ whole genome shotgun (WGS) entry which is preliminary data.</text>
</comment>
<proteinExistence type="predicted"/>
<evidence type="ECO:0000259" key="3">
    <source>
        <dbReference type="Pfam" id="PF13439"/>
    </source>
</evidence>
<dbReference type="PANTHER" id="PTHR46401">
    <property type="entry name" value="GLYCOSYLTRANSFERASE WBBK-RELATED"/>
    <property type="match status" value="1"/>
</dbReference>
<dbReference type="PANTHER" id="PTHR46401:SF2">
    <property type="entry name" value="GLYCOSYLTRANSFERASE WBBK-RELATED"/>
    <property type="match status" value="1"/>
</dbReference>
<dbReference type="Pfam" id="PF00534">
    <property type="entry name" value="Glycos_transf_1"/>
    <property type="match status" value="1"/>
</dbReference>
<dbReference type="Gene3D" id="3.40.50.2000">
    <property type="entry name" value="Glycogen Phosphorylase B"/>
    <property type="match status" value="2"/>
</dbReference>
<organism evidence="4">
    <name type="scientific">Thermodesulfobacterium geofontis</name>
    <dbReference type="NCBI Taxonomy" id="1295609"/>
    <lineage>
        <taxon>Bacteria</taxon>
        <taxon>Pseudomonadati</taxon>
        <taxon>Thermodesulfobacteriota</taxon>
        <taxon>Thermodesulfobacteria</taxon>
        <taxon>Thermodesulfobacteriales</taxon>
        <taxon>Thermodesulfobacteriaceae</taxon>
        <taxon>Thermodesulfobacterium</taxon>
    </lineage>
</organism>